<dbReference type="PROSITE" id="PS51257">
    <property type="entry name" value="PROKAR_LIPOPROTEIN"/>
    <property type="match status" value="1"/>
</dbReference>
<dbReference type="InterPro" id="IPR009987">
    <property type="entry name" value="IM_PilM"/>
</dbReference>
<sequence>MRSSIFFATVLLAVASILLSCVNDASRNNVASVTQAQQAGQFLNYVSAFNDLWTANAPADGDAAAKVTLPDWLPRNTSIQLRISGGAGYVFAPSSPGLYAQLMDDTENSSHYGLSDAAGINTPSGRLARPDFIPVGYVVYVR</sequence>
<feature type="signal peptide" evidence="1">
    <location>
        <begin position="1"/>
        <end position="25"/>
    </location>
</feature>
<reference evidence="4 5" key="1">
    <citation type="submission" date="2016-10" db="EMBL/GenBank/DDBJ databases">
        <authorList>
            <person name="Varghese N."/>
            <person name="Submissions S."/>
        </authorList>
    </citation>
    <scope>NUCLEOTIDE SEQUENCE [LARGE SCALE GENOMIC DNA]</scope>
    <source>
        <strain evidence="3 4">NFIX06</strain>
        <strain evidence="2 5">NFIX08</strain>
    </source>
</reference>
<dbReference type="EMBL" id="FPAV01000019">
    <property type="protein sequence ID" value="SFU16689.1"/>
    <property type="molecule type" value="Genomic_DNA"/>
</dbReference>
<dbReference type="Gene3D" id="3.30.450.360">
    <property type="match status" value="1"/>
</dbReference>
<protein>
    <submittedName>
        <fullName evidence="2">PilM protein</fullName>
    </submittedName>
</protein>
<gene>
    <name evidence="3" type="ORF">SAMN03159428_04905</name>
    <name evidence="2" type="ORF">SAMN03159514_04892</name>
</gene>
<evidence type="ECO:0000256" key="1">
    <source>
        <dbReference type="SAM" id="SignalP"/>
    </source>
</evidence>
<dbReference type="EMBL" id="FOYJ01000016">
    <property type="protein sequence ID" value="SFR26201.1"/>
    <property type="molecule type" value="Genomic_DNA"/>
</dbReference>
<dbReference type="Pfam" id="PF07419">
    <property type="entry name" value="PilM"/>
    <property type="match status" value="1"/>
</dbReference>
<feature type="chain" id="PRO_5044016125" evidence="1">
    <location>
        <begin position="26"/>
        <end position="142"/>
    </location>
</feature>
<evidence type="ECO:0000313" key="2">
    <source>
        <dbReference type="EMBL" id="SFR26201.1"/>
    </source>
</evidence>
<keyword evidence="1" id="KW-0732">Signal</keyword>
<dbReference type="AlphaFoldDB" id="A0AAX2EZF8"/>
<comment type="caution">
    <text evidence="2">The sequence shown here is derived from an EMBL/GenBank/DDBJ whole genome shotgun (WGS) entry which is preliminary data.</text>
</comment>
<dbReference type="RefSeq" id="WP_072441158.1">
    <property type="nucleotide sequence ID" value="NZ_FONC01000014.1"/>
</dbReference>
<organism evidence="2 5">
    <name type="scientific">Kosakonia radicincitans</name>
    <dbReference type="NCBI Taxonomy" id="283686"/>
    <lineage>
        <taxon>Bacteria</taxon>
        <taxon>Pseudomonadati</taxon>
        <taxon>Pseudomonadota</taxon>
        <taxon>Gammaproteobacteria</taxon>
        <taxon>Enterobacterales</taxon>
        <taxon>Enterobacteriaceae</taxon>
        <taxon>Kosakonia</taxon>
    </lineage>
</organism>
<evidence type="ECO:0000313" key="3">
    <source>
        <dbReference type="EMBL" id="SFU16689.1"/>
    </source>
</evidence>
<keyword evidence="4" id="KW-1185">Reference proteome</keyword>
<name>A0AAX2EZF8_9ENTR</name>
<evidence type="ECO:0000313" key="5">
    <source>
        <dbReference type="Proteomes" id="UP000199173"/>
    </source>
</evidence>
<dbReference type="Proteomes" id="UP000199173">
    <property type="component" value="Unassembled WGS sequence"/>
</dbReference>
<dbReference type="Proteomes" id="UP000198760">
    <property type="component" value="Unassembled WGS sequence"/>
</dbReference>
<accession>A0AAX2EZF8</accession>
<proteinExistence type="predicted"/>
<evidence type="ECO:0000313" key="4">
    <source>
        <dbReference type="Proteomes" id="UP000198760"/>
    </source>
</evidence>